<evidence type="ECO:0000259" key="1">
    <source>
        <dbReference type="PROSITE" id="PS01148"/>
    </source>
</evidence>
<reference evidence="2 3" key="1">
    <citation type="submission" date="2020-08" db="EMBL/GenBank/DDBJ databases">
        <title>Genomic Encyclopedia of Type Strains, Phase IV (KMG-IV): sequencing the most valuable type-strain genomes for metagenomic binning, comparative biology and taxonomic classification.</title>
        <authorList>
            <person name="Goeker M."/>
        </authorList>
    </citation>
    <scope>NUCLEOTIDE SEQUENCE [LARGE SCALE GENOMIC DNA]</scope>
    <source>
        <strain evidence="2 3">DSM 25079</strain>
    </source>
</reference>
<evidence type="ECO:0000313" key="2">
    <source>
        <dbReference type="EMBL" id="MBB5687785.1"/>
    </source>
</evidence>
<accession>A0A7W9EH59</accession>
<dbReference type="AlphaFoldDB" id="A0A7W9EH59"/>
<dbReference type="PROSITE" id="PS01148">
    <property type="entry name" value="UPF0033"/>
    <property type="match status" value="1"/>
</dbReference>
<keyword evidence="2" id="KW-0808">Transferase</keyword>
<proteinExistence type="predicted"/>
<dbReference type="Proteomes" id="UP000549617">
    <property type="component" value="Unassembled WGS sequence"/>
</dbReference>
<dbReference type="EC" id="2.8.1.-" evidence="2"/>
<dbReference type="SUPFAM" id="SSF64307">
    <property type="entry name" value="SirA-like"/>
    <property type="match status" value="1"/>
</dbReference>
<protein>
    <submittedName>
        <fullName evidence="2">tRNA 2-thiouridine synthesizing protein A</fullName>
        <ecNumber evidence="2">2.8.1.-</ecNumber>
    </submittedName>
</protein>
<sequence>MISLLDARGMRCPWPAVRLARAVREAGAGAVIRIVADDPIAPKEIAALAAERGWNVIEVTTDIGPGFEITA</sequence>
<name>A0A7W9EH59_9SPHN</name>
<dbReference type="RefSeq" id="WP_343053031.1">
    <property type="nucleotide sequence ID" value="NZ_JACIJC010000009.1"/>
</dbReference>
<organism evidence="2 3">
    <name type="scientific">Sphingobium boeckii</name>
    <dbReference type="NCBI Taxonomy" id="1082345"/>
    <lineage>
        <taxon>Bacteria</taxon>
        <taxon>Pseudomonadati</taxon>
        <taxon>Pseudomonadota</taxon>
        <taxon>Alphaproteobacteria</taxon>
        <taxon>Sphingomonadales</taxon>
        <taxon>Sphingomonadaceae</taxon>
        <taxon>Sphingobium</taxon>
    </lineage>
</organism>
<feature type="domain" description="UPF0033" evidence="1">
    <location>
        <begin position="5"/>
        <end position="29"/>
    </location>
</feature>
<gene>
    <name evidence="2" type="ORF">FHS49_003831</name>
</gene>
<dbReference type="CDD" id="cd00291">
    <property type="entry name" value="SirA_YedF_YeeD"/>
    <property type="match status" value="1"/>
</dbReference>
<comment type="caution">
    <text evidence="2">The sequence shown here is derived from an EMBL/GenBank/DDBJ whole genome shotgun (WGS) entry which is preliminary data.</text>
</comment>
<dbReference type="InterPro" id="IPR001455">
    <property type="entry name" value="TusA-like"/>
</dbReference>
<dbReference type="EMBL" id="JACIJC010000009">
    <property type="protein sequence ID" value="MBB5687785.1"/>
    <property type="molecule type" value="Genomic_DNA"/>
</dbReference>
<evidence type="ECO:0000313" key="3">
    <source>
        <dbReference type="Proteomes" id="UP000549617"/>
    </source>
</evidence>
<dbReference type="Pfam" id="PF01206">
    <property type="entry name" value="TusA"/>
    <property type="match status" value="1"/>
</dbReference>
<dbReference type="GO" id="GO:0016740">
    <property type="term" value="F:transferase activity"/>
    <property type="evidence" value="ECO:0007669"/>
    <property type="project" value="UniProtKB-KW"/>
</dbReference>
<dbReference type="InterPro" id="IPR036868">
    <property type="entry name" value="TusA-like_sf"/>
</dbReference>
<dbReference type="Gene3D" id="3.30.110.40">
    <property type="entry name" value="TusA-like domain"/>
    <property type="match status" value="1"/>
</dbReference>
<keyword evidence="3" id="KW-1185">Reference proteome</keyword>